<feature type="region of interest" description="Disordered" evidence="1">
    <location>
        <begin position="1"/>
        <end position="47"/>
    </location>
</feature>
<proteinExistence type="predicted"/>
<dbReference type="Proteomes" id="UP001153714">
    <property type="component" value="Chromosome 15"/>
</dbReference>
<keyword evidence="3" id="KW-1185">Reference proteome</keyword>
<evidence type="ECO:0000256" key="1">
    <source>
        <dbReference type="SAM" id="MobiDB-lite"/>
    </source>
</evidence>
<name>A0A9N9WDK4_9NEOP</name>
<dbReference type="AlphaFoldDB" id="A0A9N9WDK4"/>
<protein>
    <submittedName>
        <fullName evidence="2">Uncharacterized protein</fullName>
    </submittedName>
</protein>
<reference evidence="2" key="2">
    <citation type="submission" date="2022-10" db="EMBL/GenBank/DDBJ databases">
        <authorList>
            <consortium name="ENA_rothamsted_submissions"/>
            <consortium name="culmorum"/>
            <person name="King R."/>
        </authorList>
    </citation>
    <scope>NUCLEOTIDE SEQUENCE</scope>
</reference>
<organism evidence="2 3">
    <name type="scientific">Diatraea saccharalis</name>
    <name type="common">sugarcane borer</name>
    <dbReference type="NCBI Taxonomy" id="40085"/>
    <lineage>
        <taxon>Eukaryota</taxon>
        <taxon>Metazoa</taxon>
        <taxon>Ecdysozoa</taxon>
        <taxon>Arthropoda</taxon>
        <taxon>Hexapoda</taxon>
        <taxon>Insecta</taxon>
        <taxon>Pterygota</taxon>
        <taxon>Neoptera</taxon>
        <taxon>Endopterygota</taxon>
        <taxon>Lepidoptera</taxon>
        <taxon>Glossata</taxon>
        <taxon>Ditrysia</taxon>
        <taxon>Pyraloidea</taxon>
        <taxon>Crambidae</taxon>
        <taxon>Crambinae</taxon>
        <taxon>Diatraea</taxon>
    </lineage>
</organism>
<gene>
    <name evidence="2" type="ORF">DIATSA_LOCUS4365</name>
</gene>
<accession>A0A9N9WDK4</accession>
<dbReference type="EMBL" id="OU893346">
    <property type="protein sequence ID" value="CAG9786414.1"/>
    <property type="molecule type" value="Genomic_DNA"/>
</dbReference>
<sequence>MCRGDGVARGGVPGAPGDARGDGAGRAPPADTRPGRLPPAPDGARSTRHILRTVHIPADHRLGNAGVDDDKLILFYLIFISSLRSMENTLASLDLGHNEFTELPLEAIRELKVLNWLNLQK</sequence>
<evidence type="ECO:0000313" key="3">
    <source>
        <dbReference type="Proteomes" id="UP001153714"/>
    </source>
</evidence>
<dbReference type="OrthoDB" id="10022853at2759"/>
<reference evidence="2" key="1">
    <citation type="submission" date="2021-12" db="EMBL/GenBank/DDBJ databases">
        <authorList>
            <person name="King R."/>
        </authorList>
    </citation>
    <scope>NUCLEOTIDE SEQUENCE</scope>
</reference>
<evidence type="ECO:0000313" key="2">
    <source>
        <dbReference type="EMBL" id="CAG9786414.1"/>
    </source>
</evidence>